<dbReference type="STRING" id="768671.ThimaDRAFT_1708"/>
<dbReference type="EMBL" id="AFWV01000005">
    <property type="protein sequence ID" value="EGV18904.1"/>
    <property type="molecule type" value="Genomic_DNA"/>
</dbReference>
<dbReference type="AlphaFoldDB" id="F9U9V6"/>
<feature type="chain" id="PRO_5003388614" description="Lipoprotein" evidence="1">
    <location>
        <begin position="25"/>
        <end position="131"/>
    </location>
</feature>
<protein>
    <recommendedName>
        <fullName evidence="4">Lipoprotein</fullName>
    </recommendedName>
</protein>
<dbReference type="Proteomes" id="UP000005459">
    <property type="component" value="Unassembled WGS sequence"/>
</dbReference>
<accession>F9U9V6</accession>
<dbReference type="eggNOG" id="ENOG5032ZQ0">
    <property type="taxonomic scope" value="Bacteria"/>
</dbReference>
<sequence>MANWIFSVRTARLAIGVFAILAAAGCTNHLQERSLIPPTDPQAQACVASCELSRSQCEQRQRTREDECRVFYERLSAEHDACLATPGALCIRPAPCEAADMTICRIQHEECIVGCGGTVETQFALPRASAT</sequence>
<reference evidence="2 3" key="1">
    <citation type="submission" date="2011-06" db="EMBL/GenBank/DDBJ databases">
        <title>The draft genome of Thiocapsa marina 5811.</title>
        <authorList>
            <consortium name="US DOE Joint Genome Institute (JGI-PGF)"/>
            <person name="Lucas S."/>
            <person name="Han J."/>
            <person name="Cheng J.-F."/>
            <person name="Goodwin L."/>
            <person name="Pitluck S."/>
            <person name="Peters L."/>
            <person name="Land M.L."/>
            <person name="Hauser L."/>
            <person name="Vogl K."/>
            <person name="Liu Z."/>
            <person name="Imhoff J."/>
            <person name="Thiel V."/>
            <person name="Frigaard N.-U."/>
            <person name="Bryant D."/>
            <person name="Woyke T.J."/>
        </authorList>
    </citation>
    <scope>NUCLEOTIDE SEQUENCE [LARGE SCALE GENOMIC DNA]</scope>
    <source>
        <strain evidence="2 3">5811</strain>
    </source>
</reference>
<keyword evidence="1" id="KW-0732">Signal</keyword>
<proteinExistence type="predicted"/>
<name>F9U9V6_9GAMM</name>
<evidence type="ECO:0000313" key="2">
    <source>
        <dbReference type="EMBL" id="EGV18904.1"/>
    </source>
</evidence>
<evidence type="ECO:0008006" key="4">
    <source>
        <dbReference type="Google" id="ProtNLM"/>
    </source>
</evidence>
<feature type="signal peptide" evidence="1">
    <location>
        <begin position="1"/>
        <end position="24"/>
    </location>
</feature>
<gene>
    <name evidence="2" type="ORF">ThimaDRAFT_1708</name>
</gene>
<evidence type="ECO:0000313" key="3">
    <source>
        <dbReference type="Proteomes" id="UP000005459"/>
    </source>
</evidence>
<keyword evidence="3" id="KW-1185">Reference proteome</keyword>
<organism evidence="2 3">
    <name type="scientific">Thiocapsa marina 5811</name>
    <dbReference type="NCBI Taxonomy" id="768671"/>
    <lineage>
        <taxon>Bacteria</taxon>
        <taxon>Pseudomonadati</taxon>
        <taxon>Pseudomonadota</taxon>
        <taxon>Gammaproteobacteria</taxon>
        <taxon>Chromatiales</taxon>
        <taxon>Chromatiaceae</taxon>
        <taxon>Thiocapsa</taxon>
    </lineage>
</organism>
<evidence type="ECO:0000256" key="1">
    <source>
        <dbReference type="SAM" id="SignalP"/>
    </source>
</evidence>